<dbReference type="EMBL" id="CAFBQW010000032">
    <property type="protein sequence ID" value="CAB5063617.1"/>
    <property type="molecule type" value="Genomic_DNA"/>
</dbReference>
<name>A0A6J7UHL1_9ZZZZ</name>
<dbReference type="InterPro" id="IPR032698">
    <property type="entry name" value="SirB1_N"/>
</dbReference>
<evidence type="ECO:0000259" key="1">
    <source>
        <dbReference type="Pfam" id="PF13369"/>
    </source>
</evidence>
<dbReference type="AlphaFoldDB" id="A0A6J7UHL1"/>
<proteinExistence type="predicted"/>
<dbReference type="Pfam" id="PF13369">
    <property type="entry name" value="Transglut_core2"/>
    <property type="match status" value="1"/>
</dbReference>
<dbReference type="PANTHER" id="PTHR31350:SF21">
    <property type="entry name" value="F-BOX ONLY PROTEIN 21"/>
    <property type="match status" value="1"/>
</dbReference>
<dbReference type="EMBL" id="CAFBPW010000175">
    <property type="protein sequence ID" value="CAB5037306.1"/>
    <property type="molecule type" value="Genomic_DNA"/>
</dbReference>
<evidence type="ECO:0000313" key="2">
    <source>
        <dbReference type="EMBL" id="CAB5037306.1"/>
    </source>
</evidence>
<gene>
    <name evidence="2" type="ORF">UFOPK4173_01364</name>
    <name evidence="3" type="ORF">UFOPK4354_00449</name>
</gene>
<dbReference type="PANTHER" id="PTHR31350">
    <property type="entry name" value="SI:DKEY-261L7.2"/>
    <property type="match status" value="1"/>
</dbReference>
<reference evidence="3" key="1">
    <citation type="submission" date="2020-05" db="EMBL/GenBank/DDBJ databases">
        <authorList>
            <person name="Chiriac C."/>
            <person name="Salcher M."/>
            <person name="Ghai R."/>
            <person name="Kavagutti S V."/>
        </authorList>
    </citation>
    <scope>NUCLEOTIDE SEQUENCE</scope>
</reference>
<organism evidence="3">
    <name type="scientific">freshwater metagenome</name>
    <dbReference type="NCBI Taxonomy" id="449393"/>
    <lineage>
        <taxon>unclassified sequences</taxon>
        <taxon>metagenomes</taxon>
        <taxon>ecological metagenomes</taxon>
    </lineage>
</organism>
<sequence>MDAVARFAQVCVQESPPLDLGLAAITCAFQSKVTEVQLIARLDELAEGLAAKYRLEMGQDISWLSGAEFSRTLFGAEGFQGDQLEYSSPSNSLLNEMLDRRRGIPITLTILGIEIGRRCGFNFFGIGMPGHFLMGEVGNSRQFFDPFEAGRVVSAQEARELFHAMHGHQHRFEEVFLAPAEPRQILMRVLNNLHAAFVNQGDPENLERVLNLQSVIPGYAKEALGQLAGLLATQGRFTDAAKIHDRLCLEDPTNLQGHERAAQQLRARLN</sequence>
<evidence type="ECO:0000313" key="3">
    <source>
        <dbReference type="EMBL" id="CAB5063617.1"/>
    </source>
</evidence>
<protein>
    <submittedName>
        <fullName evidence="3">Unannotated protein</fullName>
    </submittedName>
</protein>
<feature type="domain" description="Protein SirB1 N-terminal" evidence="1">
    <location>
        <begin position="40"/>
        <end position="191"/>
    </location>
</feature>
<accession>A0A6J7UHL1</accession>